<dbReference type="Gene3D" id="3.40.47.10">
    <property type="match status" value="2"/>
</dbReference>
<feature type="domain" description="PKS/mFAS DH" evidence="13">
    <location>
        <begin position="2492"/>
        <end position="2776"/>
    </location>
</feature>
<dbReference type="SUPFAM" id="SSF53901">
    <property type="entry name" value="Thiolase-like"/>
    <property type="match status" value="2"/>
</dbReference>
<dbReference type="SUPFAM" id="SSF51735">
    <property type="entry name" value="NAD(P)-binding Rossmann-fold domains"/>
    <property type="match status" value="5"/>
</dbReference>
<keyword evidence="15" id="KW-1185">Reference proteome</keyword>
<dbReference type="InterPro" id="IPR016036">
    <property type="entry name" value="Malonyl_transacylase_ACP-bd"/>
</dbReference>
<dbReference type="InterPro" id="IPR016035">
    <property type="entry name" value="Acyl_Trfase/lysoPLipase"/>
</dbReference>
<keyword evidence="7" id="KW-0511">Multifunctional enzyme</keyword>
<dbReference type="InterPro" id="IPR006162">
    <property type="entry name" value="Ppantetheine_attach_site"/>
</dbReference>
<dbReference type="InterPro" id="IPR057326">
    <property type="entry name" value="KR_dom"/>
</dbReference>
<dbReference type="Gene3D" id="6.10.140.1830">
    <property type="match status" value="1"/>
</dbReference>
<dbReference type="InterPro" id="IPR002364">
    <property type="entry name" value="Quin_OxRdtase/zeta-crystal_CS"/>
</dbReference>
<dbReference type="Pfam" id="PF00698">
    <property type="entry name" value="Acyl_transf_1"/>
    <property type="match status" value="2"/>
</dbReference>
<keyword evidence="3" id="KW-0596">Phosphopantetheine</keyword>
<dbReference type="InterPro" id="IPR015083">
    <property type="entry name" value="NorB/c/GfsB-D-like_docking"/>
</dbReference>
<evidence type="ECO:0000256" key="9">
    <source>
        <dbReference type="PROSITE-ProRule" id="PRU01363"/>
    </source>
</evidence>
<dbReference type="CDD" id="cd05195">
    <property type="entry name" value="enoyl_red"/>
    <property type="match status" value="1"/>
</dbReference>
<dbReference type="SUPFAM" id="SSF50129">
    <property type="entry name" value="GroES-like"/>
    <property type="match status" value="1"/>
</dbReference>
<dbReference type="Pfam" id="PF21089">
    <property type="entry name" value="PKS_DH_N"/>
    <property type="match status" value="1"/>
</dbReference>
<dbReference type="InterPro" id="IPR050091">
    <property type="entry name" value="PKS_NRPS_Biosynth_Enz"/>
</dbReference>
<evidence type="ECO:0000256" key="2">
    <source>
        <dbReference type="ARBA" id="ARBA00004792"/>
    </source>
</evidence>
<feature type="domain" description="Carrier" evidence="11">
    <location>
        <begin position="1492"/>
        <end position="1570"/>
    </location>
</feature>
<keyword evidence="6" id="KW-0045">Antibiotic biosynthesis</keyword>
<dbReference type="Pfam" id="PF22953">
    <property type="entry name" value="SpnB_Rossmann"/>
    <property type="match status" value="1"/>
</dbReference>
<evidence type="ECO:0000259" key="12">
    <source>
        <dbReference type="PROSITE" id="PS52004"/>
    </source>
</evidence>
<feature type="active site" description="Proton donor; for dehydratase activity" evidence="9">
    <location>
        <position position="2698"/>
    </location>
</feature>
<dbReference type="Gene3D" id="3.40.366.10">
    <property type="entry name" value="Malonyl-Coenzyme A Acyl Carrier Protein, domain 2"/>
    <property type="match status" value="2"/>
</dbReference>
<dbReference type="CDD" id="cd08952">
    <property type="entry name" value="KR_1_SDR_x"/>
    <property type="match status" value="1"/>
</dbReference>
<dbReference type="SUPFAM" id="SSF55048">
    <property type="entry name" value="Probable ACP-binding domain of malonyl-CoA ACP transacylase"/>
    <property type="match status" value="2"/>
</dbReference>
<dbReference type="SMART" id="SM01294">
    <property type="entry name" value="PKS_PP_betabranch"/>
    <property type="match status" value="2"/>
</dbReference>
<dbReference type="PANTHER" id="PTHR43775">
    <property type="entry name" value="FATTY ACID SYNTHASE"/>
    <property type="match status" value="1"/>
</dbReference>
<organism evidence="14 15">
    <name type="scientific">Streptomyces polychromogenes</name>
    <dbReference type="NCBI Taxonomy" id="67342"/>
    <lineage>
        <taxon>Bacteria</taxon>
        <taxon>Bacillati</taxon>
        <taxon>Actinomycetota</taxon>
        <taxon>Actinomycetes</taxon>
        <taxon>Kitasatosporales</taxon>
        <taxon>Streptomycetaceae</taxon>
        <taxon>Streptomyces</taxon>
    </lineage>
</organism>
<dbReference type="Gene3D" id="1.10.1200.10">
    <property type="entry name" value="ACP-like"/>
    <property type="match status" value="2"/>
</dbReference>
<dbReference type="InterPro" id="IPR014030">
    <property type="entry name" value="Ketoacyl_synth_N"/>
</dbReference>
<evidence type="ECO:0000256" key="7">
    <source>
        <dbReference type="ARBA" id="ARBA00023268"/>
    </source>
</evidence>
<proteinExistence type="predicted"/>
<dbReference type="SMART" id="SM00829">
    <property type="entry name" value="PKS_ER"/>
    <property type="match status" value="1"/>
</dbReference>
<dbReference type="Pfam" id="PF16197">
    <property type="entry name" value="KAsynt_C_assoc"/>
    <property type="match status" value="2"/>
</dbReference>
<accession>A0ABP3F0H9</accession>
<evidence type="ECO:0000313" key="15">
    <source>
        <dbReference type="Proteomes" id="UP001501867"/>
    </source>
</evidence>
<evidence type="ECO:0008006" key="16">
    <source>
        <dbReference type="Google" id="ProtNLM"/>
    </source>
</evidence>
<evidence type="ECO:0000256" key="5">
    <source>
        <dbReference type="ARBA" id="ARBA00022679"/>
    </source>
</evidence>
<dbReference type="InterPro" id="IPR013154">
    <property type="entry name" value="ADH-like_N"/>
</dbReference>
<dbReference type="InterPro" id="IPR016039">
    <property type="entry name" value="Thiolase-like"/>
</dbReference>
<dbReference type="InterPro" id="IPR049551">
    <property type="entry name" value="PKS_DH_C"/>
</dbReference>
<dbReference type="Pfam" id="PF00109">
    <property type="entry name" value="ketoacyl-synt"/>
    <property type="match status" value="2"/>
</dbReference>
<feature type="region of interest" description="N-terminal hotdog fold" evidence="9">
    <location>
        <begin position="2492"/>
        <end position="2622"/>
    </location>
</feature>
<dbReference type="InterPro" id="IPR036736">
    <property type="entry name" value="ACP-like_sf"/>
</dbReference>
<dbReference type="SMART" id="SM00826">
    <property type="entry name" value="PKS_DH"/>
    <property type="match status" value="1"/>
</dbReference>
<keyword evidence="8" id="KW-0012">Acyltransferase</keyword>
<dbReference type="Gene3D" id="3.40.50.720">
    <property type="entry name" value="NAD(P)-binding Rossmann-like Domain"/>
    <property type="match status" value="2"/>
</dbReference>
<dbReference type="Gene3D" id="3.10.129.110">
    <property type="entry name" value="Polyketide synthase dehydratase"/>
    <property type="match status" value="1"/>
</dbReference>
<dbReference type="SMART" id="SM00827">
    <property type="entry name" value="PKS_AT"/>
    <property type="match status" value="2"/>
</dbReference>
<comment type="caution">
    <text evidence="14">The sequence shown here is derived from an EMBL/GenBank/DDBJ whole genome shotgun (WGS) entry which is preliminary data.</text>
</comment>
<name>A0ABP3F0H9_9ACTN</name>
<dbReference type="InterPro" id="IPR011032">
    <property type="entry name" value="GroES-like_sf"/>
</dbReference>
<dbReference type="PANTHER" id="PTHR43775:SF51">
    <property type="entry name" value="INACTIVE PHENOLPHTHIOCEROL SYNTHESIS POLYKETIDE SYNTHASE TYPE I PKS1-RELATED"/>
    <property type="match status" value="1"/>
</dbReference>
<evidence type="ECO:0000256" key="6">
    <source>
        <dbReference type="ARBA" id="ARBA00023194"/>
    </source>
</evidence>
<evidence type="ECO:0000256" key="4">
    <source>
        <dbReference type="ARBA" id="ARBA00022553"/>
    </source>
</evidence>
<dbReference type="InterPro" id="IPR013968">
    <property type="entry name" value="PKS_KR"/>
</dbReference>
<dbReference type="PROSITE" id="PS52019">
    <property type="entry name" value="PKS_MFAS_DH"/>
    <property type="match status" value="1"/>
</dbReference>
<dbReference type="InterPro" id="IPR020807">
    <property type="entry name" value="PKS_DH"/>
</dbReference>
<dbReference type="Pfam" id="PF08240">
    <property type="entry name" value="ADH_N"/>
    <property type="match status" value="1"/>
</dbReference>
<dbReference type="PROSITE" id="PS50075">
    <property type="entry name" value="CARRIER"/>
    <property type="match status" value="2"/>
</dbReference>
<dbReference type="PROSITE" id="PS52004">
    <property type="entry name" value="KS3_2"/>
    <property type="match status" value="2"/>
</dbReference>
<dbReference type="Pfam" id="PF13602">
    <property type="entry name" value="ADH_zinc_N_2"/>
    <property type="match status" value="1"/>
</dbReference>
<dbReference type="NCBIfam" id="NF045894">
    <property type="entry name" value="PKS_plus_SDR"/>
    <property type="match status" value="1"/>
</dbReference>
<dbReference type="InterPro" id="IPR020806">
    <property type="entry name" value="PKS_PP-bd"/>
</dbReference>
<dbReference type="Gene3D" id="3.30.70.3290">
    <property type="match status" value="2"/>
</dbReference>
<feature type="domain" description="Ketosynthase family 3 (KS3)" evidence="12">
    <location>
        <begin position="34"/>
        <end position="459"/>
    </location>
</feature>
<feature type="domain" description="Carrier" evidence="11">
    <location>
        <begin position="3593"/>
        <end position="3668"/>
    </location>
</feature>
<dbReference type="PROSITE" id="PS00012">
    <property type="entry name" value="PHOSPHOPANTETHEINE"/>
    <property type="match status" value="2"/>
</dbReference>
<dbReference type="InterPro" id="IPR009081">
    <property type="entry name" value="PP-bd_ACP"/>
</dbReference>
<keyword evidence="4" id="KW-0597">Phosphoprotein</keyword>
<evidence type="ECO:0000256" key="3">
    <source>
        <dbReference type="ARBA" id="ARBA00022450"/>
    </source>
</evidence>
<dbReference type="InterPro" id="IPR032821">
    <property type="entry name" value="PKS_assoc"/>
</dbReference>
<dbReference type="SMART" id="SM00823">
    <property type="entry name" value="PKS_PP"/>
    <property type="match status" value="2"/>
</dbReference>
<dbReference type="InterPro" id="IPR014043">
    <property type="entry name" value="Acyl_transferase_dom"/>
</dbReference>
<dbReference type="CDD" id="cd00833">
    <property type="entry name" value="PKS"/>
    <property type="match status" value="2"/>
</dbReference>
<dbReference type="EMBL" id="BAAABV010000015">
    <property type="protein sequence ID" value="GAA0289590.1"/>
    <property type="molecule type" value="Genomic_DNA"/>
</dbReference>
<dbReference type="PROSITE" id="PS01162">
    <property type="entry name" value="QOR_ZETA_CRYSTAL"/>
    <property type="match status" value="1"/>
</dbReference>
<dbReference type="InterPro" id="IPR001227">
    <property type="entry name" value="Ac_transferase_dom_sf"/>
</dbReference>
<evidence type="ECO:0000256" key="10">
    <source>
        <dbReference type="SAM" id="MobiDB-lite"/>
    </source>
</evidence>
<dbReference type="Proteomes" id="UP001501867">
    <property type="component" value="Unassembled WGS sequence"/>
</dbReference>
<dbReference type="InterPro" id="IPR042104">
    <property type="entry name" value="PKS_dehydratase_sf"/>
</dbReference>
<dbReference type="PROSITE" id="PS00606">
    <property type="entry name" value="KS3_1"/>
    <property type="match status" value="2"/>
</dbReference>
<dbReference type="Pfam" id="PF08990">
    <property type="entry name" value="Docking"/>
    <property type="match status" value="1"/>
</dbReference>
<dbReference type="SMART" id="SM00825">
    <property type="entry name" value="PKS_KS"/>
    <property type="match status" value="2"/>
</dbReference>
<dbReference type="CDD" id="cd08956">
    <property type="entry name" value="KR_3_FAS_SDR_x"/>
    <property type="match status" value="1"/>
</dbReference>
<dbReference type="Pfam" id="PF14765">
    <property type="entry name" value="PS-DH"/>
    <property type="match status" value="1"/>
</dbReference>
<dbReference type="SUPFAM" id="SSF52151">
    <property type="entry name" value="FabD/lysophospholipase-like"/>
    <property type="match status" value="2"/>
</dbReference>
<dbReference type="InterPro" id="IPR020841">
    <property type="entry name" value="PKS_Beta-ketoAc_synthase_dom"/>
</dbReference>
<dbReference type="Gene3D" id="3.40.50.11460">
    <property type="match status" value="1"/>
</dbReference>
<dbReference type="InterPro" id="IPR036291">
    <property type="entry name" value="NAD(P)-bd_dom_sf"/>
</dbReference>
<evidence type="ECO:0000259" key="11">
    <source>
        <dbReference type="PROSITE" id="PS50075"/>
    </source>
</evidence>
<dbReference type="InterPro" id="IPR041618">
    <property type="entry name" value="PKS_DE"/>
</dbReference>
<sequence length="3752" mass="389802">MTTSNDKIVQALRASLQETERLRRENRKMTADAREPIAIVAMSCRFPGGIGSPEELWRLLAEGGDAISGFPADRGWDLDALYDPDPDHAGTCYVRHGGFLDGVGEFDAGFFGISPREALMMDPQQRLLLETAWEAFERAGIDPATLRGSRTGVFAGTNGQDYARLSTSPEDFDGYLGTGNAAAVISGRLAYTFGLEGPAVTVDTACSSSLVALHLAAQALRKDECTLALVSGVTVMSTPGAFMEFSRQRGLAADGRCKPFSAAADGTGWSEGVGMLLVERLSDARRHGHRVLAVLRGSAVNQDGASNGLTAPSGPAQQRVIRQALADARLTAAEVDAVEAHGTGTSLGDPIEAHALLATYGQDRPDGRPLLLGALKSNIGHTQAAAGVAGVIKMVMAMEHGLLPATLHLDEPSPHVDWSAGAVRLLTGAVAWPQTGGPRRAGVSSFGVSGTNAHVILEQPAPEPAPETVLEPAPDVVPVRPPLLWPLSARTPEALPEQARRLVAYVREHPHAEPADIAHALATTRARLPHRVAVVGGDREELLAALDAFARREPTGRAFEGRARKTKTAFLFSGQGSQRLGMGRELHTVFPVFAEAFDKACAALDPHLELPLREVVFGEDAELLQETRFTQPALFAVEVALFRLVESWGVRPDFLAGHSIGEFAAAHVAGVFSLEDAAKLVAARGRLMQELPPGGVMVAVQASEEEVGALLPGFEDRAAVAAVNGPASVVLSGTEDAVAELAGKLAAEGRRTKALTVSHAFHSPLMEPMLDAFRALVETVPFAAPALPVVSTVTGRRLTAAELADPAYWVDQVREAVRFADAVRYLADAGASVFVEIGPGGVLSGLAQPLLDEDSAHAVPLLRTDSAEETAAVSALARLHVHGVPVDPTALCAERGGRPALHDLPTYAFQRRRYWLESTAFSGRTAPDAAGAADPAEAGFWDSVERADLAAFAERLGLADDAPLSSVLPALSLWRRDHRERSTLDGRRYRIAWQPATATAPGRPGGSWLALVPATRPADDPWTAHVLRALEEHGATVRPVPVAPGAGREELADLLRTAAHEHTADGILSLLALDERPHPAHPVLAEGLAATLALIQALGDAGVDAPLWCATRGAVSTGTADPLRSPRQAAVWALGRTAALEHPGRWGGLVDLPELLDDRAARRFAAVLAGAHAEEDQLAVRGAGVFVRRLLRAPQGGSGRSAPAPQPHGTVLITGGTGALGAHVARWLAGAGARHLVLTSRRGPAAAGADALRAELEELGARVTIEACDVADREAVARLLAGLPGEHPLTGVVHAAGVGTPAMLADTTAEEFAAVLAAKAAGAHHLDELLADRDLDAFVLFSSISGVWGAAGQAAYAVANASLDALAEHRRTRGLTATAVAWGPWAGGGMVEDGDAEDRLLQRGLPALTPPAAIVALRAALTGDETAVTVADVAWERFAPSFTLLRPSPLLHGVPEAVAALAGAADGEASDGRGDGEPTEFARRAAALTGSERARAVLALVRAEAAAVLGHPDAGAVPADRAFRELGFDSLTAVELRNRLGRTTGVRLPATLVFDHPSPAALAAHLLTELTAAVTGRTAAPAPAAAARAAADDGEPIAIVAMSCRYPGEVRGPEDLWRLVAEGRDAVGGFPADRGWDLDSLYDPDPDRPGTTYARDGGFLYDVADFDPAFFGISPREALAMDPQQRLLLETAWEAFERGGLDPTSLRGTGTGVFIGSGYQDYASRLLSVPQDLEGYIGTGSSASVVSGRIAYSFGLEGPALTVDTACSSSLVALHLAAQALRRGECDLALAGGVTVMSSPNAFIEFSRQRGLAADGRCKSFAAAADGTGWGEGVGLLLVERLSDARRHGHPVLALVRGSAINQDGASNGLTAPNGPAQQRVIRQALADAGLSPADVDAVEAHGTGTTLGDPIEAQALLATYGQDRPEDRPLWLGSLKSNLGHTQAAAGVGGIIKMVEAMRHGLLPRTLHVDAPTPHVDWSAGDVRLLTEPVDWTPGPERVRRAGISSFGVSGTNAHVIIEQPPVESPAPAEARPEPRPVPWLISASGPEALREQAARLLDHIEQHPYLEPADVARSLATSRAALEHRAAVLGTLREDFLPALRALAANDAATAGDSAITGTAGSRSGTAFLFSGQGSQRLGMGRELYEAFPVFADAFDAVCARVDGYVDRPLREVVFGGDAGLLERTEFAQPALFAVEVALFRLVESWGVRPDFLAGHSVGEFAVAHVAGVFSLEDAVKLVVARGRLMQALPAGGVMVAVEASESEVRELLAGSEGEAGIAAVNGPSSVVLSGAEGAVSQVVAKLVAEGRRTKALTVSHAFHSPLMDPMLGDFRKTLESVSFGSPALPVVSTLTGAVVSAEEFCSVDYWVSHVREAVRFADAVEALAVEGAGAFLEVGPGGVLTALAASVLDGDRTAVAVLRGDRPEETAVLTAVAHLHVQGTPVDWTAVLAGRGARRVDLPTYAFQHDRYWLETGTAAGDLAGAGLGSAGHPLLGAAVALAEGEGLVLTGRLSLSAQPWLAQHQVMGAALLPGTALVDLAIRAADETGCDRVEELTLQAPLVLPAQGAVRIQVTVAGPDETGRRNVSVHSRPDGTGPEGTVPDGPWTAHATGVLAPPAGATTEEDLAQWPPADAEAVPVEGYYERLTELGFGYGPLFQGLRTLWRRGDEVYAEVSLPQDTEAEAEAAGFGVHPALLDSALHAVGLGGLLPDTGRGRIPFAWSGVRLQATGATELRVRLTSPAPDTVSLFAADGTGRAVVTVDSLVLRTVTADQLPDAGPVDHQDTLYRLDWPVLPLDPQEDADRTAGPLVLAGDHAGLLALLDGLGDRDRLADTVLVPAPSGPLGAPEAERVHTVTREGLALLRTWLADERTAGSRLVLLTGGAVAPEPGATVTDPAHSALWGLVRSAQSENPGRLVLADLAAPQAPAPGSAEERLLAAALATGEPQFALRGATAHVPRLARRTAADALRPAPGAAGWRLTTGTAGTAAGTLDALALTENPAATAPLGQGQVRIAVRAAGVNFRDALIALGMYPGEATLGSEAAGVVVETGPGTSGLAVGDRVFGMIPESFGPLAVADHRMVARMPHGWTFTEAASVPIVFLTAYYALVDLAGLRAGQTLLVHSAAGGVGMAATQLARHLGAEVYGTAGPGKWAALTAAGGPDSDHLASSRDLGFEERFRSATAGRGVDLVLNSLAGEYVDASLRTLADGGRFLEMGKTDVRDPRQVAREHRGAVYTAFDTIEAGPDRIGAMLHELVALFEAGALRPLPVTCWDVRRAPEALRHLSQARHIGKLVLTVPAAPDPEGTVLVTGATGALGGLVARHLVTGHGARHLLLTSRRGAAADGAAALREELLAAGATTVTLAACDTADREALAALLAAVPAGRPLTAVVHAAGVLDDGLVTSLTPDRLEAVLRPKVDAALHLHELTRHTDLAAFVLFSSVAATLGSAGQGNYAAANAFLDALAQRRASAGLPATSLAWGPWADGGMASGMDASGQDRMARSGLVPFRPQEGLALFDAARAGERAVAVPVRFATAAPAGPGPDGQPSVPAVLRGLLRPAARRTVREAVAGGGPDALRERLARLSGPERDGALLDLVRTQVAAVLGLGGPREVDRDREFKLLGFDSLTSVELRNRLNSATGLRLPATLVFDCPTPVALAARIGADLAPEAAPAPSAASVFGEIDRLERALAAVGADDEQVRSRIRTRLHGVLAALAEDPAPTPGATSDERLRSATVDDIFALIDEELDGS</sequence>
<dbReference type="Pfam" id="PF00550">
    <property type="entry name" value="PP-binding"/>
    <property type="match status" value="2"/>
</dbReference>
<dbReference type="InterPro" id="IPR049900">
    <property type="entry name" value="PKS_mFAS_DH"/>
</dbReference>
<dbReference type="Pfam" id="PF02801">
    <property type="entry name" value="Ketoacyl-synt_C"/>
    <property type="match status" value="2"/>
</dbReference>
<dbReference type="Pfam" id="PF08659">
    <property type="entry name" value="KR"/>
    <property type="match status" value="2"/>
</dbReference>
<feature type="region of interest" description="Disordered" evidence="10">
    <location>
        <begin position="2581"/>
        <end position="2606"/>
    </location>
</feature>
<gene>
    <name evidence="14" type="ORF">GCM10010302_29970</name>
</gene>
<comment type="cofactor">
    <cofactor evidence="1">
        <name>pantetheine 4'-phosphate</name>
        <dbReference type="ChEBI" id="CHEBI:47942"/>
    </cofactor>
</comment>
<evidence type="ECO:0000256" key="8">
    <source>
        <dbReference type="ARBA" id="ARBA00023315"/>
    </source>
</evidence>
<dbReference type="InterPro" id="IPR055123">
    <property type="entry name" value="SpnB-like_Rossmann"/>
</dbReference>
<feature type="region of interest" description="C-terminal hotdog fold" evidence="9">
    <location>
        <begin position="2635"/>
        <end position="2776"/>
    </location>
</feature>
<feature type="domain" description="Ketosynthase family 3 (KS3)" evidence="12">
    <location>
        <begin position="1594"/>
        <end position="2021"/>
    </location>
</feature>
<dbReference type="InterPro" id="IPR014031">
    <property type="entry name" value="Ketoacyl_synth_C"/>
</dbReference>
<reference evidence="15" key="1">
    <citation type="journal article" date="2019" name="Int. J. Syst. Evol. Microbiol.">
        <title>The Global Catalogue of Microorganisms (GCM) 10K type strain sequencing project: providing services to taxonomists for standard genome sequencing and annotation.</title>
        <authorList>
            <consortium name="The Broad Institute Genomics Platform"/>
            <consortium name="The Broad Institute Genome Sequencing Center for Infectious Disease"/>
            <person name="Wu L."/>
            <person name="Ma J."/>
        </authorList>
    </citation>
    <scope>NUCLEOTIDE SEQUENCE [LARGE SCALE GENOMIC DNA]</scope>
    <source>
        <strain evidence="15">JCM 4505</strain>
    </source>
</reference>
<feature type="active site" description="Proton acceptor; for dehydratase activity" evidence="9">
    <location>
        <position position="2524"/>
    </location>
</feature>
<evidence type="ECO:0000313" key="14">
    <source>
        <dbReference type="EMBL" id="GAA0289590.1"/>
    </source>
</evidence>
<dbReference type="InterPro" id="IPR018201">
    <property type="entry name" value="Ketoacyl_synth_AS"/>
</dbReference>
<protein>
    <recommendedName>
        <fullName evidence="16">Acyl transferase domain-containing protein</fullName>
    </recommendedName>
</protein>
<dbReference type="InterPro" id="IPR049552">
    <property type="entry name" value="PKS_DH_N"/>
</dbReference>
<dbReference type="Gene3D" id="3.90.180.10">
    <property type="entry name" value="Medium-chain alcohol dehydrogenases, catalytic domain"/>
    <property type="match status" value="1"/>
</dbReference>
<comment type="pathway">
    <text evidence="2">Antibiotic biosynthesis.</text>
</comment>
<evidence type="ECO:0000259" key="13">
    <source>
        <dbReference type="PROSITE" id="PS52019"/>
    </source>
</evidence>
<dbReference type="InterPro" id="IPR020843">
    <property type="entry name" value="ER"/>
</dbReference>
<dbReference type="Pfam" id="PF18369">
    <property type="entry name" value="PKS_DE"/>
    <property type="match status" value="1"/>
</dbReference>
<keyword evidence="5" id="KW-0808">Transferase</keyword>
<dbReference type="SUPFAM" id="SSF47336">
    <property type="entry name" value="ACP-like"/>
    <property type="match status" value="2"/>
</dbReference>
<dbReference type="SMART" id="SM00822">
    <property type="entry name" value="PKS_KR"/>
    <property type="match status" value="2"/>
</dbReference>
<evidence type="ECO:0000256" key="1">
    <source>
        <dbReference type="ARBA" id="ARBA00001957"/>
    </source>
</evidence>